<evidence type="ECO:0000313" key="2">
    <source>
        <dbReference type="EMBL" id="TWI14803.1"/>
    </source>
</evidence>
<sequence>MPHWSFVKKAVLILFSALVYGAIIEGCQELFTASRKADVYDVAANVSGSILAILVLRITENIRKRKAIKNSSK</sequence>
<dbReference type="EMBL" id="VLKQ01000002">
    <property type="protein sequence ID" value="TWI14803.1"/>
    <property type="molecule type" value="Genomic_DNA"/>
</dbReference>
<organism evidence="2 3">
    <name type="scientific">Flavobacterium cauense R2A-7</name>
    <dbReference type="NCBI Taxonomy" id="1341154"/>
    <lineage>
        <taxon>Bacteria</taxon>
        <taxon>Pseudomonadati</taxon>
        <taxon>Bacteroidota</taxon>
        <taxon>Flavobacteriia</taxon>
        <taxon>Flavobacteriales</taxon>
        <taxon>Flavobacteriaceae</taxon>
        <taxon>Flavobacterium</taxon>
    </lineage>
</organism>
<keyword evidence="1" id="KW-0812">Transmembrane</keyword>
<keyword evidence="1" id="KW-1133">Transmembrane helix</keyword>
<protein>
    <recommendedName>
        <fullName evidence="4">VanZ like protein</fullName>
    </recommendedName>
</protein>
<feature type="transmembrane region" description="Helical" evidence="1">
    <location>
        <begin position="42"/>
        <end position="59"/>
    </location>
</feature>
<dbReference type="Proteomes" id="UP000319848">
    <property type="component" value="Unassembled WGS sequence"/>
</dbReference>
<accession>A0A562M4K3</accession>
<proteinExistence type="predicted"/>
<comment type="caution">
    <text evidence="2">The sequence shown here is derived from an EMBL/GenBank/DDBJ whole genome shotgun (WGS) entry which is preliminary data.</text>
</comment>
<dbReference type="AlphaFoldDB" id="A0A562M4K3"/>
<keyword evidence="1" id="KW-0472">Membrane</keyword>
<evidence type="ECO:0000313" key="3">
    <source>
        <dbReference type="Proteomes" id="UP000319848"/>
    </source>
</evidence>
<reference evidence="2 3" key="1">
    <citation type="journal article" date="2015" name="Stand. Genomic Sci.">
        <title>Genomic Encyclopedia of Bacterial and Archaeal Type Strains, Phase III: the genomes of soil and plant-associated and newly described type strains.</title>
        <authorList>
            <person name="Whitman W.B."/>
            <person name="Woyke T."/>
            <person name="Klenk H.P."/>
            <person name="Zhou Y."/>
            <person name="Lilburn T.G."/>
            <person name="Beck B.J."/>
            <person name="De Vos P."/>
            <person name="Vandamme P."/>
            <person name="Eisen J.A."/>
            <person name="Garrity G."/>
            <person name="Hugenholtz P."/>
            <person name="Kyrpides N.C."/>
        </authorList>
    </citation>
    <scope>NUCLEOTIDE SEQUENCE [LARGE SCALE GENOMIC DNA]</scope>
    <source>
        <strain evidence="2 3">CGMCC 1.7270</strain>
    </source>
</reference>
<gene>
    <name evidence="2" type="ORF">IP98_00780</name>
</gene>
<keyword evidence="3" id="KW-1185">Reference proteome</keyword>
<evidence type="ECO:0008006" key="4">
    <source>
        <dbReference type="Google" id="ProtNLM"/>
    </source>
</evidence>
<name>A0A562M4K3_9FLAO</name>
<dbReference type="STRING" id="1341154.FCR2A7T_14690"/>
<evidence type="ECO:0000256" key="1">
    <source>
        <dbReference type="SAM" id="Phobius"/>
    </source>
</evidence>